<dbReference type="RefSeq" id="WP_179261130.1">
    <property type="nucleotide sequence ID" value="NZ_CP058601.1"/>
</dbReference>
<dbReference type="AlphaFoldDB" id="A0A7D5KRJ8"/>
<evidence type="ECO:0000256" key="1">
    <source>
        <dbReference type="SAM" id="Phobius"/>
    </source>
</evidence>
<dbReference type="OrthoDB" id="86287at2157"/>
<name>A0A7D5KRJ8_9EURY</name>
<feature type="transmembrane region" description="Helical" evidence="1">
    <location>
        <begin position="134"/>
        <end position="154"/>
    </location>
</feature>
<dbReference type="GeneID" id="56033874"/>
<keyword evidence="1" id="KW-1133">Transmembrane helix</keyword>
<proteinExistence type="predicted"/>
<feature type="transmembrane region" description="Helical" evidence="1">
    <location>
        <begin position="166"/>
        <end position="184"/>
    </location>
</feature>
<gene>
    <name evidence="2" type="ORF">HYG82_11245</name>
</gene>
<dbReference type="Proteomes" id="UP000509241">
    <property type="component" value="Chromosome"/>
</dbReference>
<sequence>MSTLAVAKKDFLDVWRSRVVWSVSVLYISIVALFLYSEQNRGPNPDVETALLNLIDIGAMFIPLVALVSAYLAIAGERESSSIKYLLSVPNTRRQVVLGKYLSRASMVTISVICAFLVGGGLALNWYSTLDTEMFVGIAALTLLYTLTYVAIAIGISASAASRSRAMAGAVGFFFVTNVLNLFGPLERGIRFFLNDLAGLGVPDFGIKFMQVLISPTAAYLVATPVAFPGKSVPPQYPWYLQGEVVIAILCAWLIVPVVIGIRLFKRADLD</sequence>
<dbReference type="EMBL" id="CP058601">
    <property type="protein sequence ID" value="QLG49397.1"/>
    <property type="molecule type" value="Genomic_DNA"/>
</dbReference>
<dbReference type="GO" id="GO:0005886">
    <property type="term" value="C:plasma membrane"/>
    <property type="evidence" value="ECO:0007669"/>
    <property type="project" value="UniProtKB-SubCell"/>
</dbReference>
<keyword evidence="1" id="KW-0812">Transmembrane</keyword>
<feature type="transmembrane region" description="Helical" evidence="1">
    <location>
        <begin position="19"/>
        <end position="37"/>
    </location>
</feature>
<reference evidence="2 3" key="1">
    <citation type="submission" date="2020-07" db="EMBL/GenBank/DDBJ databases">
        <authorList>
            <person name="Cui H."/>
        </authorList>
    </citation>
    <scope>NUCLEOTIDE SEQUENCE [LARGE SCALE GENOMIC DNA]</scope>
    <source>
        <strain evidence="2 3">YPL8</strain>
    </source>
</reference>
<dbReference type="PANTHER" id="PTHR43471:SF1">
    <property type="entry name" value="ABC TRANSPORTER PERMEASE PROTEIN NOSY-RELATED"/>
    <property type="match status" value="1"/>
</dbReference>
<feature type="transmembrane region" description="Helical" evidence="1">
    <location>
        <begin position="108"/>
        <end position="128"/>
    </location>
</feature>
<dbReference type="GO" id="GO:0140359">
    <property type="term" value="F:ABC-type transporter activity"/>
    <property type="evidence" value="ECO:0007669"/>
    <property type="project" value="InterPro"/>
</dbReference>
<feature type="transmembrane region" description="Helical" evidence="1">
    <location>
        <begin position="57"/>
        <end position="74"/>
    </location>
</feature>
<dbReference type="PANTHER" id="PTHR43471">
    <property type="entry name" value="ABC TRANSPORTER PERMEASE"/>
    <property type="match status" value="1"/>
</dbReference>
<protein>
    <submittedName>
        <fullName evidence="2">ABC transporter permease</fullName>
    </submittedName>
</protein>
<keyword evidence="1" id="KW-0472">Membrane</keyword>
<organism evidence="2 3">
    <name type="scientific">Natrinema halophilum</name>
    <dbReference type="NCBI Taxonomy" id="1699371"/>
    <lineage>
        <taxon>Archaea</taxon>
        <taxon>Methanobacteriati</taxon>
        <taxon>Methanobacteriota</taxon>
        <taxon>Stenosarchaea group</taxon>
        <taxon>Halobacteria</taxon>
        <taxon>Halobacteriales</taxon>
        <taxon>Natrialbaceae</taxon>
        <taxon>Natrinema</taxon>
    </lineage>
</organism>
<evidence type="ECO:0000313" key="2">
    <source>
        <dbReference type="EMBL" id="QLG49397.1"/>
    </source>
</evidence>
<keyword evidence="3" id="KW-1185">Reference proteome</keyword>
<evidence type="ECO:0000313" key="3">
    <source>
        <dbReference type="Proteomes" id="UP000509241"/>
    </source>
</evidence>
<dbReference type="KEGG" id="haly:HYG82_11245"/>
<accession>A0A7D5KRJ8</accession>
<dbReference type="Pfam" id="PF12679">
    <property type="entry name" value="ABC2_membrane_2"/>
    <property type="match status" value="1"/>
</dbReference>
<feature type="transmembrane region" description="Helical" evidence="1">
    <location>
        <begin position="245"/>
        <end position="265"/>
    </location>
</feature>